<accession>A0A2P5XIZ4</accession>
<dbReference type="Proteomes" id="UP000239757">
    <property type="component" value="Unassembled WGS sequence"/>
</dbReference>
<dbReference type="EMBL" id="KZ664767">
    <property type="protein sequence ID" value="PPS03329.1"/>
    <property type="molecule type" value="Genomic_DNA"/>
</dbReference>
<proteinExistence type="predicted"/>
<evidence type="ECO:0000313" key="1">
    <source>
        <dbReference type="EMBL" id="PPS03329.1"/>
    </source>
</evidence>
<protein>
    <submittedName>
        <fullName evidence="1">Uncharacterized protein</fullName>
    </submittedName>
</protein>
<evidence type="ECO:0000313" key="2">
    <source>
        <dbReference type="Proteomes" id="UP000239757"/>
    </source>
</evidence>
<dbReference type="AlphaFoldDB" id="A0A2P5XIZ4"/>
<reference evidence="1 2" key="1">
    <citation type="submission" date="2015-01" db="EMBL/GenBank/DDBJ databases">
        <title>Genome of allotetraploid Gossypium barbadense reveals genomic plasticity and fiber elongation in cotton evolution.</title>
        <authorList>
            <person name="Chen X."/>
            <person name="Liu X."/>
            <person name="Zhao B."/>
            <person name="Zheng H."/>
            <person name="Hu Y."/>
            <person name="Lu G."/>
            <person name="Yang C."/>
            <person name="Chen J."/>
            <person name="Shan C."/>
            <person name="Zhang L."/>
            <person name="Zhou Y."/>
            <person name="Wang L."/>
            <person name="Guo W."/>
            <person name="Bai Y."/>
            <person name="Ruan J."/>
            <person name="Shangguan X."/>
            <person name="Mao Y."/>
            <person name="Jiang J."/>
            <person name="Zhu Y."/>
            <person name="Lei J."/>
            <person name="Kang H."/>
            <person name="Chen S."/>
            <person name="He X."/>
            <person name="Wang R."/>
            <person name="Wang Y."/>
            <person name="Chen J."/>
            <person name="Wang L."/>
            <person name="Yu S."/>
            <person name="Wang B."/>
            <person name="Wei J."/>
            <person name="Song S."/>
            <person name="Lu X."/>
            <person name="Gao Z."/>
            <person name="Gu W."/>
            <person name="Deng X."/>
            <person name="Ma D."/>
            <person name="Wang S."/>
            <person name="Liang W."/>
            <person name="Fang L."/>
            <person name="Cai C."/>
            <person name="Zhu X."/>
            <person name="Zhou B."/>
            <person name="Zhang Y."/>
            <person name="Chen Z."/>
            <person name="Xu S."/>
            <person name="Zhu R."/>
            <person name="Wang S."/>
            <person name="Zhang T."/>
            <person name="Zhao G."/>
        </authorList>
    </citation>
    <scope>NUCLEOTIDE SEQUENCE [LARGE SCALE GENOMIC DNA]</scope>
    <source>
        <strain evidence="2">cv. Xinhai21</strain>
        <tissue evidence="1">Leaf</tissue>
    </source>
</reference>
<organism evidence="1 2">
    <name type="scientific">Gossypium barbadense</name>
    <name type="common">Sea Island cotton</name>
    <name type="synonym">Hibiscus barbadensis</name>
    <dbReference type="NCBI Taxonomy" id="3634"/>
    <lineage>
        <taxon>Eukaryota</taxon>
        <taxon>Viridiplantae</taxon>
        <taxon>Streptophyta</taxon>
        <taxon>Embryophyta</taxon>
        <taxon>Tracheophyta</taxon>
        <taxon>Spermatophyta</taxon>
        <taxon>Magnoliopsida</taxon>
        <taxon>eudicotyledons</taxon>
        <taxon>Gunneridae</taxon>
        <taxon>Pentapetalae</taxon>
        <taxon>rosids</taxon>
        <taxon>malvids</taxon>
        <taxon>Malvales</taxon>
        <taxon>Malvaceae</taxon>
        <taxon>Malvoideae</taxon>
        <taxon>Gossypium</taxon>
    </lineage>
</organism>
<sequence length="447" mass="50750">MKETHSSPDSNHVTEKPYACITMPEEIKRALILRVIQLPNFTYEFSIPSRLHRVCEAMEDSFFLPLHVLKVGFHLPLHSFFCNLLNNYRLALGQLSDASMGEVPKFSFFQHLYQLKGIDVGESAGFYYFFPHHKRLCIGRILALEEILTTRNVFRFFLKDFSLDGWRAGDNKKVARSVVVARGVGLQLGPHVSMLLARRKGVVTNYSIDRRVELIVEALLLRSPPSTLLFSRTCQPLPKRAPSLLFLRTLPLPLLVRTLQWFPQLKGCLLRLWSIFSNLYIAYYLRALTERLVMMEIKAEECGAELVVDKERCMTVEAELKKVTAGHFFKLERIIREYQKQVQGEPALHTQVACGSFDIRKVDFDTLTNVNVSSLGFDVCNPARSAWDSFVTTWKGEFFTEEGEGSSTVNLALSTVGEVMTSILPSVIGDVTITTPTVEYVAPIDED</sequence>
<gene>
    <name evidence="1" type="ORF">GOBAR_AA17326</name>
</gene>
<name>A0A2P5XIZ4_GOSBA</name>